<dbReference type="SUPFAM" id="SSF50249">
    <property type="entry name" value="Nucleic acid-binding proteins"/>
    <property type="match status" value="1"/>
</dbReference>
<proteinExistence type="predicted"/>
<evidence type="ECO:0000256" key="3">
    <source>
        <dbReference type="ARBA" id="ARBA00022705"/>
    </source>
</evidence>
<dbReference type="NCBIfam" id="NF006592">
    <property type="entry name" value="PRK09125.1"/>
    <property type="match status" value="1"/>
</dbReference>
<dbReference type="InterPro" id="IPR029319">
    <property type="entry name" value="DNA_ligase_OB"/>
</dbReference>
<evidence type="ECO:0000256" key="5">
    <source>
        <dbReference type="ARBA" id="ARBA00023204"/>
    </source>
</evidence>
<dbReference type="InterPro" id="IPR050326">
    <property type="entry name" value="NAD_dep_DNA_ligaseB"/>
</dbReference>
<protein>
    <submittedName>
        <fullName evidence="10">DNA ligase</fullName>
    </submittedName>
</protein>
<reference evidence="10 11" key="1">
    <citation type="journal article" date="2022" name="Mar. Drugs">
        <title>Bioassay-Guided Fractionation Leads to the Detection of Cholic Acid Generated by the Rare Thalassomonas sp.</title>
        <authorList>
            <person name="Pheiffer F."/>
            <person name="Schneider Y.K."/>
            <person name="Hansen E.H."/>
            <person name="Andersen J.H."/>
            <person name="Isaksson J."/>
            <person name="Busche T."/>
            <person name="R C."/>
            <person name="Kalinowski J."/>
            <person name="Zyl L.V."/>
            <person name="Trindade M."/>
        </authorList>
    </citation>
    <scope>NUCLEOTIDE SEQUENCE [LARGE SCALE GENOMIC DNA]</scope>
    <source>
        <strain evidence="10 11">A5K-61T</strain>
    </source>
</reference>
<comment type="cofactor">
    <cofactor evidence="1">
        <name>a divalent metal cation</name>
        <dbReference type="ChEBI" id="CHEBI:60240"/>
    </cofactor>
</comment>
<keyword evidence="7" id="KW-0732">Signal</keyword>
<keyword evidence="4" id="KW-0227">DNA damage</keyword>
<keyword evidence="3" id="KW-0235">DNA replication</keyword>
<comment type="catalytic activity">
    <reaction evidence="6">
        <text>ATP + (deoxyribonucleotide)n-3'-hydroxyl + 5'-phospho-(deoxyribonucleotide)m = (deoxyribonucleotide)n+m + AMP + diphosphate.</text>
        <dbReference type="EC" id="6.5.1.1"/>
    </reaction>
</comment>
<evidence type="ECO:0000313" key="10">
    <source>
        <dbReference type="EMBL" id="WDE12351.1"/>
    </source>
</evidence>
<dbReference type="GO" id="GO:0016874">
    <property type="term" value="F:ligase activity"/>
    <property type="evidence" value="ECO:0007669"/>
    <property type="project" value="UniProtKB-KW"/>
</dbReference>
<feature type="signal peptide" evidence="7">
    <location>
        <begin position="1"/>
        <end position="30"/>
    </location>
</feature>
<keyword evidence="11" id="KW-1185">Reference proteome</keyword>
<dbReference type="Pfam" id="PF14743">
    <property type="entry name" value="DNA_ligase_OB_2"/>
    <property type="match status" value="1"/>
</dbReference>
<evidence type="ECO:0000256" key="1">
    <source>
        <dbReference type="ARBA" id="ARBA00001968"/>
    </source>
</evidence>
<dbReference type="RefSeq" id="WP_274052625.1">
    <property type="nucleotide sequence ID" value="NZ_CP059693.1"/>
</dbReference>
<evidence type="ECO:0000256" key="4">
    <source>
        <dbReference type="ARBA" id="ARBA00022763"/>
    </source>
</evidence>
<evidence type="ECO:0000313" key="11">
    <source>
        <dbReference type="Proteomes" id="UP001215231"/>
    </source>
</evidence>
<dbReference type="InterPro" id="IPR012340">
    <property type="entry name" value="NA-bd_OB-fold"/>
</dbReference>
<dbReference type="Pfam" id="PF01068">
    <property type="entry name" value="DNA_ligase_A_M"/>
    <property type="match status" value="1"/>
</dbReference>
<dbReference type="CDD" id="cd07896">
    <property type="entry name" value="Adenylation_kDNA_ligase_like"/>
    <property type="match status" value="1"/>
</dbReference>
<feature type="domain" description="DNA ligase OB-like" evidence="9">
    <location>
        <begin position="225"/>
        <end position="290"/>
    </location>
</feature>
<evidence type="ECO:0000259" key="8">
    <source>
        <dbReference type="Pfam" id="PF01068"/>
    </source>
</evidence>
<dbReference type="PANTHER" id="PTHR47810">
    <property type="entry name" value="DNA LIGASE"/>
    <property type="match status" value="1"/>
</dbReference>
<organism evidence="10 11">
    <name type="scientific">Thalassomonas haliotis</name>
    <dbReference type="NCBI Taxonomy" id="485448"/>
    <lineage>
        <taxon>Bacteria</taxon>
        <taxon>Pseudomonadati</taxon>
        <taxon>Pseudomonadota</taxon>
        <taxon>Gammaproteobacteria</taxon>
        <taxon>Alteromonadales</taxon>
        <taxon>Colwelliaceae</taxon>
        <taxon>Thalassomonas</taxon>
    </lineage>
</organism>
<dbReference type="Proteomes" id="UP001215231">
    <property type="component" value="Chromosome"/>
</dbReference>
<evidence type="ECO:0000256" key="2">
    <source>
        <dbReference type="ARBA" id="ARBA00022598"/>
    </source>
</evidence>
<evidence type="ECO:0000256" key="7">
    <source>
        <dbReference type="SAM" id="SignalP"/>
    </source>
</evidence>
<keyword evidence="5" id="KW-0234">DNA repair</keyword>
<dbReference type="EMBL" id="CP059693">
    <property type="protein sequence ID" value="WDE12351.1"/>
    <property type="molecule type" value="Genomic_DNA"/>
</dbReference>
<sequence length="291" mass="32658">MNKAPFAAGCYLSALLSLLLSWLVPAAAHAGDIQVPAKPGLQLATRYQEQENIQEFYVSEKLDGVRGYWTGKQLVTRRGNVIKTPVFFTIGWPNFPLDGELWLGRDSFEQVSATVRTFKAKAENWQQIRFMIFDLPGHKGSFSERIKAMRAIVTATNNQNLKMIPQEKLSSLSRLQARLKEVVDNGGEGLMLHHQDAYYQTGRNALVMKLKQYQDAEAVVLAHNPGTGKYTDKLGSLLVKTSEGIVFKIGTGFSDQQREFPPPVGSTITYRYTGKTKNGVPRFASFMRQRH</sequence>
<keyword evidence="2 10" id="KW-0436">Ligase</keyword>
<gene>
    <name evidence="10" type="ORF">H3N35_02365</name>
</gene>
<name>A0ABY7VG18_9GAMM</name>
<dbReference type="SUPFAM" id="SSF56091">
    <property type="entry name" value="DNA ligase/mRNA capping enzyme, catalytic domain"/>
    <property type="match status" value="1"/>
</dbReference>
<dbReference type="Gene3D" id="3.30.470.30">
    <property type="entry name" value="DNA ligase/mRNA capping enzyme"/>
    <property type="match status" value="1"/>
</dbReference>
<dbReference type="Gene3D" id="3.30.1490.70">
    <property type="match status" value="1"/>
</dbReference>
<dbReference type="Gene3D" id="2.40.50.140">
    <property type="entry name" value="Nucleic acid-binding proteins"/>
    <property type="match status" value="1"/>
</dbReference>
<dbReference type="InterPro" id="IPR012310">
    <property type="entry name" value="DNA_ligase_ATP-dep_cent"/>
</dbReference>
<evidence type="ECO:0000256" key="6">
    <source>
        <dbReference type="ARBA" id="ARBA00034003"/>
    </source>
</evidence>
<evidence type="ECO:0000259" key="9">
    <source>
        <dbReference type="Pfam" id="PF14743"/>
    </source>
</evidence>
<accession>A0ABY7VG18</accession>
<dbReference type="CDD" id="cd08041">
    <property type="entry name" value="OBF_kDNA_ligase_like"/>
    <property type="match status" value="1"/>
</dbReference>
<dbReference type="PANTHER" id="PTHR47810:SF1">
    <property type="entry name" value="DNA LIGASE B"/>
    <property type="match status" value="1"/>
</dbReference>
<feature type="domain" description="ATP-dependent DNA ligase family profile" evidence="8">
    <location>
        <begin position="94"/>
        <end position="211"/>
    </location>
</feature>
<feature type="chain" id="PRO_5046801485" evidence="7">
    <location>
        <begin position="31"/>
        <end position="291"/>
    </location>
</feature>